<protein>
    <submittedName>
        <fullName evidence="5">Uncharacterized protein</fullName>
    </submittedName>
</protein>
<feature type="non-terminal residue" evidence="5">
    <location>
        <position position="1"/>
    </location>
</feature>
<dbReference type="OrthoDB" id="31154at2759"/>
<evidence type="ECO:0000313" key="6">
    <source>
        <dbReference type="Proteomes" id="UP000187406"/>
    </source>
</evidence>
<dbReference type="STRING" id="3775.A0A1Q3CDE3"/>
<evidence type="ECO:0000256" key="2">
    <source>
        <dbReference type="ARBA" id="ARBA00022771"/>
    </source>
</evidence>
<organism evidence="5 6">
    <name type="scientific">Cephalotus follicularis</name>
    <name type="common">Albany pitcher plant</name>
    <dbReference type="NCBI Taxonomy" id="3775"/>
    <lineage>
        <taxon>Eukaryota</taxon>
        <taxon>Viridiplantae</taxon>
        <taxon>Streptophyta</taxon>
        <taxon>Embryophyta</taxon>
        <taxon>Tracheophyta</taxon>
        <taxon>Spermatophyta</taxon>
        <taxon>Magnoliopsida</taxon>
        <taxon>eudicotyledons</taxon>
        <taxon>Gunneridae</taxon>
        <taxon>Pentapetalae</taxon>
        <taxon>rosids</taxon>
        <taxon>fabids</taxon>
        <taxon>Oxalidales</taxon>
        <taxon>Cephalotaceae</taxon>
        <taxon>Cephalotus</taxon>
    </lineage>
</organism>
<comment type="caution">
    <text evidence="5">The sequence shown here is derived from an EMBL/GenBank/DDBJ whole genome shotgun (WGS) entry which is preliminary data.</text>
</comment>
<keyword evidence="2" id="KW-0863">Zinc-finger</keyword>
<keyword evidence="6" id="KW-1185">Reference proteome</keyword>
<feature type="compositionally biased region" description="Basic residues" evidence="4">
    <location>
        <begin position="55"/>
        <end position="73"/>
    </location>
</feature>
<reference evidence="6" key="1">
    <citation type="submission" date="2016-04" db="EMBL/GenBank/DDBJ databases">
        <title>Cephalotus genome sequencing.</title>
        <authorList>
            <person name="Fukushima K."/>
            <person name="Hasebe M."/>
            <person name="Fang X."/>
        </authorList>
    </citation>
    <scope>NUCLEOTIDE SEQUENCE [LARGE SCALE GENOMIC DNA]</scope>
    <source>
        <strain evidence="6">cv. St1</strain>
    </source>
</reference>
<dbReference type="InParanoid" id="A0A1Q3CDE3"/>
<dbReference type="EMBL" id="BDDD01001772">
    <property type="protein sequence ID" value="GAV78266.1"/>
    <property type="molecule type" value="Genomic_DNA"/>
</dbReference>
<evidence type="ECO:0000256" key="4">
    <source>
        <dbReference type="SAM" id="MobiDB-lite"/>
    </source>
</evidence>
<gene>
    <name evidence="5" type="ORF">CFOL_v3_21734</name>
</gene>
<feature type="compositionally biased region" description="Basic and acidic residues" evidence="4">
    <location>
        <begin position="37"/>
        <end position="46"/>
    </location>
</feature>
<keyword evidence="3" id="KW-0862">Zinc</keyword>
<dbReference type="PANTHER" id="PTHR31437:SF1">
    <property type="entry name" value="PROTEIN SREK1IP1"/>
    <property type="match status" value="1"/>
</dbReference>
<evidence type="ECO:0000256" key="3">
    <source>
        <dbReference type="ARBA" id="ARBA00022833"/>
    </source>
</evidence>
<proteinExistence type="predicted"/>
<name>A0A1Q3CDE3_CEPFO</name>
<dbReference type="AlphaFoldDB" id="A0A1Q3CDE3"/>
<dbReference type="Proteomes" id="UP000187406">
    <property type="component" value="Unassembled WGS sequence"/>
</dbReference>
<evidence type="ECO:0000256" key="1">
    <source>
        <dbReference type="ARBA" id="ARBA00022723"/>
    </source>
</evidence>
<dbReference type="GO" id="GO:0008270">
    <property type="term" value="F:zinc ion binding"/>
    <property type="evidence" value="ECO:0007669"/>
    <property type="project" value="UniProtKB-KW"/>
</dbReference>
<accession>A0A1Q3CDE3</accession>
<evidence type="ECO:0000313" key="5">
    <source>
        <dbReference type="EMBL" id="GAV78266.1"/>
    </source>
</evidence>
<dbReference type="PANTHER" id="PTHR31437">
    <property type="entry name" value="SREK1IP1 FAMILY MEMBER"/>
    <property type="match status" value="1"/>
</dbReference>
<sequence>KNSSQPKVSNSEPEGENAYASFQGLLALARITGSNADEAHGACKESSDEEDEGRRHSRKSRKEKRRRSHRQAA</sequence>
<keyword evidence="1" id="KW-0479">Metal-binding</keyword>
<feature type="region of interest" description="Disordered" evidence="4">
    <location>
        <begin position="36"/>
        <end position="73"/>
    </location>
</feature>